<reference evidence="3 4" key="1">
    <citation type="submission" date="2016-01" db="EMBL/GenBank/DDBJ databases">
        <authorList>
            <person name="Oliw E.H."/>
        </authorList>
    </citation>
    <scope>NUCLEOTIDE SEQUENCE [LARGE SCALE GENOMIC DNA]</scope>
    <source>
        <strain evidence="3 4">KA00635</strain>
    </source>
</reference>
<accession>A0A133XSZ2</accession>
<dbReference type="Pfam" id="PF07463">
    <property type="entry name" value="NUMOD4"/>
    <property type="match status" value="1"/>
</dbReference>
<feature type="domain" description="HNH nuclease" evidence="2">
    <location>
        <begin position="50"/>
        <end position="88"/>
    </location>
</feature>
<dbReference type="Gene3D" id="3.90.75.20">
    <property type="match status" value="1"/>
</dbReference>
<dbReference type="RefSeq" id="WP_060937241.1">
    <property type="nucleotide sequence ID" value="NZ_JASOZP010000028.1"/>
</dbReference>
<evidence type="ECO:0000259" key="1">
    <source>
        <dbReference type="Pfam" id="PF07463"/>
    </source>
</evidence>
<feature type="domain" description="NUMOD4" evidence="1">
    <location>
        <begin position="2"/>
        <end position="42"/>
    </location>
</feature>
<keyword evidence="3" id="KW-0540">Nuclease</keyword>
<dbReference type="Pfam" id="PF13392">
    <property type="entry name" value="HNH_3"/>
    <property type="match status" value="1"/>
</dbReference>
<protein>
    <submittedName>
        <fullName evidence="3">HNH endonuclease domain protein</fullName>
    </submittedName>
</protein>
<keyword evidence="3" id="KW-0378">Hydrolase</keyword>
<gene>
    <name evidence="3" type="ORF">HMPREF3187_01556</name>
</gene>
<dbReference type="InterPro" id="IPR010902">
    <property type="entry name" value="NUMOD4"/>
</dbReference>
<dbReference type="AlphaFoldDB" id="A0A133XSZ2"/>
<dbReference type="InterPro" id="IPR044925">
    <property type="entry name" value="His-Me_finger_sf"/>
</dbReference>
<dbReference type="GO" id="GO:0004519">
    <property type="term" value="F:endonuclease activity"/>
    <property type="evidence" value="ECO:0007669"/>
    <property type="project" value="UniProtKB-KW"/>
</dbReference>
<sequence>MWKTIEDKPNYEVNQSGQVRNKKTGKILKHFVRKDGYCQVMLGRKTTPLYIHRLVAEAFIPNKNNMSQVDHINGNKSDNRVENLRWSNATLNYLAYGYDNRIKNKWKPVRATNTVTGEVINFKSRDAVAEHFKVNKSTIDYKKVYKKGNKKNWYFELVEDIV</sequence>
<dbReference type="InterPro" id="IPR003615">
    <property type="entry name" value="HNH_nuc"/>
</dbReference>
<dbReference type="OrthoDB" id="6631788at2"/>
<comment type="caution">
    <text evidence="3">The sequence shown here is derived from an EMBL/GenBank/DDBJ whole genome shotgun (WGS) entry which is preliminary data.</text>
</comment>
<keyword evidence="3" id="KW-0255">Endonuclease</keyword>
<evidence type="ECO:0000313" key="3">
    <source>
        <dbReference type="EMBL" id="KXB34054.1"/>
    </source>
</evidence>
<organism evidence="3 4">
    <name type="scientific">Aerococcus christensenii</name>
    <dbReference type="NCBI Taxonomy" id="87541"/>
    <lineage>
        <taxon>Bacteria</taxon>
        <taxon>Bacillati</taxon>
        <taxon>Bacillota</taxon>
        <taxon>Bacilli</taxon>
        <taxon>Lactobacillales</taxon>
        <taxon>Aerococcaceae</taxon>
        <taxon>Aerococcus</taxon>
    </lineage>
</organism>
<dbReference type="PATRIC" id="fig|87541.4.peg.1543"/>
<dbReference type="GO" id="GO:0016788">
    <property type="term" value="F:hydrolase activity, acting on ester bonds"/>
    <property type="evidence" value="ECO:0007669"/>
    <property type="project" value="InterPro"/>
</dbReference>
<evidence type="ECO:0000313" key="4">
    <source>
        <dbReference type="Proteomes" id="UP000070422"/>
    </source>
</evidence>
<proteinExistence type="predicted"/>
<evidence type="ECO:0000259" key="2">
    <source>
        <dbReference type="Pfam" id="PF13392"/>
    </source>
</evidence>
<dbReference type="Proteomes" id="UP000070422">
    <property type="component" value="Unassembled WGS sequence"/>
</dbReference>
<name>A0A133XSZ2_9LACT</name>
<dbReference type="EMBL" id="LSCQ01000086">
    <property type="protein sequence ID" value="KXB34054.1"/>
    <property type="molecule type" value="Genomic_DNA"/>
</dbReference>
<dbReference type="SUPFAM" id="SSF54060">
    <property type="entry name" value="His-Me finger endonucleases"/>
    <property type="match status" value="1"/>
</dbReference>